<dbReference type="PANTHER" id="PTHR48104:SF30">
    <property type="entry name" value="METACASPASE-1"/>
    <property type="match status" value="1"/>
</dbReference>
<sequence>MRKRALLIGSQTGGLRGVHADVALMADTLGAFGFEVTRATAERATRRGIIDAYRTLIDATRPGDAAVVYYSGHGGMARRPRTAPESPARIQYLCPTDIDESGERTGFRGLLADELSLLQYELSARTANVTTIIDSCHSARMARYGREVPKARAWADEAEWATVHAAWQAAVRDAPSPADRTGESNPSVVRLVACGPDAIAFEMPGLEGGRTHGLFTATLARLLRQPGAGHLTWRGLMERVRPAVMDAMPLQRPEAEGPADRRLFEETEQVVTGVLPVLVERNVAWLSAAGPFGIGVGDQYALVAPGGDPAEPQATAVVDQLHAGAARLRLADGSAATLPPGVEAHPLQVGLGRRPVAIVPQDHRDRARVSDALAAGAQLRIARHDEPALATVALEPHGLRLRDAGGEPLRAATVPLSGASLAALAQDLRRLARAAHLRALESGSGAEALPDDVGFSYALLHADGSTTPLAASGEHLFNGDQVVVRIHNHGRDHRYVSVFDIGLRGAVEPLTTTEPSGIEIEPGGHYELFRLPGSHRLAGVELFWPDDLPRGAPRPESFVAVVTDRPQDLTRLAQRGTARRTPGGSPLQRLADDIVTGVRDARRPDYVEPAVRYRVARCDFHLHPGRRPGPEPAFAVDERPDPTFLLVPPHAAGPVPRRLAVRLREAVAYDGGVPRPAALRVDCLAVTRTEGAVPYRATTHRIAASSPGTPLPPDGLPLYSGPVRGAVDLALWVSREEGEGPDLERLLAAAAERADEADRTYGIDRTYRNDRLHGADKALGVEIHEAVALLTTPAGAGAGAVDAVAALVRAAAALLDRAGASTGAYRTTLLPYERYAVGDGAARHPADGLLRAGELSFAYEVVDTGRAGGGADGEQRRQP</sequence>
<dbReference type="EMBL" id="BMNG01000004">
    <property type="protein sequence ID" value="GGO42206.1"/>
    <property type="molecule type" value="Genomic_DNA"/>
</dbReference>
<dbReference type="Pfam" id="PF00656">
    <property type="entry name" value="Peptidase_C14"/>
    <property type="match status" value="1"/>
</dbReference>
<accession>A0ABQ2LRN8</accession>
<organism evidence="2 3">
    <name type="scientific">Streptomyces lasiicapitis</name>
    <dbReference type="NCBI Taxonomy" id="1923961"/>
    <lineage>
        <taxon>Bacteria</taxon>
        <taxon>Bacillati</taxon>
        <taxon>Actinomycetota</taxon>
        <taxon>Actinomycetes</taxon>
        <taxon>Kitasatosporales</taxon>
        <taxon>Streptomycetaceae</taxon>
        <taxon>Streptomyces</taxon>
    </lineage>
</organism>
<dbReference type="SUPFAM" id="SSF52129">
    <property type="entry name" value="Caspase-like"/>
    <property type="match status" value="1"/>
</dbReference>
<evidence type="ECO:0000313" key="2">
    <source>
        <dbReference type="EMBL" id="GGO42206.1"/>
    </source>
</evidence>
<dbReference type="PANTHER" id="PTHR48104">
    <property type="entry name" value="METACASPASE-4"/>
    <property type="match status" value="1"/>
</dbReference>
<dbReference type="RefSeq" id="WP_189173825.1">
    <property type="nucleotide sequence ID" value="NZ_BMNG01000004.1"/>
</dbReference>
<evidence type="ECO:0000259" key="1">
    <source>
        <dbReference type="Pfam" id="PF00656"/>
    </source>
</evidence>
<feature type="domain" description="Peptidase C14 caspase" evidence="1">
    <location>
        <begin position="2"/>
        <end position="252"/>
    </location>
</feature>
<gene>
    <name evidence="2" type="ORF">GCM10012286_23210</name>
</gene>
<dbReference type="Gene3D" id="3.40.50.1460">
    <property type="match status" value="1"/>
</dbReference>
<dbReference type="InterPro" id="IPR050452">
    <property type="entry name" value="Metacaspase"/>
</dbReference>
<proteinExistence type="predicted"/>
<dbReference type="Proteomes" id="UP000656881">
    <property type="component" value="Unassembled WGS sequence"/>
</dbReference>
<keyword evidence="3" id="KW-1185">Reference proteome</keyword>
<dbReference type="InterPro" id="IPR011600">
    <property type="entry name" value="Pept_C14_caspase"/>
</dbReference>
<evidence type="ECO:0000313" key="3">
    <source>
        <dbReference type="Proteomes" id="UP000656881"/>
    </source>
</evidence>
<dbReference type="InterPro" id="IPR029030">
    <property type="entry name" value="Caspase-like_dom_sf"/>
</dbReference>
<protein>
    <recommendedName>
        <fullName evidence="1">Peptidase C14 caspase domain-containing protein</fullName>
    </recommendedName>
</protein>
<comment type="caution">
    <text evidence="2">The sequence shown here is derived from an EMBL/GenBank/DDBJ whole genome shotgun (WGS) entry which is preliminary data.</text>
</comment>
<name>A0ABQ2LRN8_9ACTN</name>
<reference evidence="3" key="1">
    <citation type="journal article" date="2019" name="Int. J. Syst. Evol. Microbiol.">
        <title>The Global Catalogue of Microorganisms (GCM) 10K type strain sequencing project: providing services to taxonomists for standard genome sequencing and annotation.</title>
        <authorList>
            <consortium name="The Broad Institute Genomics Platform"/>
            <consortium name="The Broad Institute Genome Sequencing Center for Infectious Disease"/>
            <person name="Wu L."/>
            <person name="Ma J."/>
        </authorList>
    </citation>
    <scope>NUCLEOTIDE SEQUENCE [LARGE SCALE GENOMIC DNA]</scope>
    <source>
        <strain evidence="3">CGMCC 4.7349</strain>
    </source>
</reference>